<keyword evidence="3" id="KW-1185">Reference proteome</keyword>
<dbReference type="OMA" id="EYVSINC"/>
<evidence type="ECO:0000313" key="3">
    <source>
        <dbReference type="Proteomes" id="UP000007879"/>
    </source>
</evidence>
<feature type="region of interest" description="Disordered" evidence="1">
    <location>
        <begin position="193"/>
        <end position="214"/>
    </location>
</feature>
<feature type="compositionally biased region" description="Basic and acidic residues" evidence="1">
    <location>
        <begin position="196"/>
        <end position="207"/>
    </location>
</feature>
<dbReference type="KEGG" id="aqu:109585524"/>
<feature type="region of interest" description="Disordered" evidence="1">
    <location>
        <begin position="290"/>
        <end position="353"/>
    </location>
</feature>
<dbReference type="GO" id="GO:0030041">
    <property type="term" value="P:actin filament polymerization"/>
    <property type="evidence" value="ECO:0007669"/>
    <property type="project" value="TreeGrafter"/>
</dbReference>
<feature type="region of interest" description="Disordered" evidence="1">
    <location>
        <begin position="766"/>
        <end position="899"/>
    </location>
</feature>
<feature type="compositionally biased region" description="Low complexity" evidence="1">
    <location>
        <begin position="481"/>
        <end position="497"/>
    </location>
</feature>
<dbReference type="Proteomes" id="UP000007879">
    <property type="component" value="Unassembled WGS sequence"/>
</dbReference>
<name>A0A1X7VP24_AMPQE</name>
<reference evidence="3" key="1">
    <citation type="journal article" date="2010" name="Nature">
        <title>The Amphimedon queenslandica genome and the evolution of animal complexity.</title>
        <authorList>
            <person name="Srivastava M."/>
            <person name="Simakov O."/>
            <person name="Chapman J."/>
            <person name="Fahey B."/>
            <person name="Gauthier M.E."/>
            <person name="Mitros T."/>
            <person name="Richards G.S."/>
            <person name="Conaco C."/>
            <person name="Dacre M."/>
            <person name="Hellsten U."/>
            <person name="Larroux C."/>
            <person name="Putnam N.H."/>
            <person name="Stanke M."/>
            <person name="Adamska M."/>
            <person name="Darling A."/>
            <person name="Degnan S.M."/>
            <person name="Oakley T.H."/>
            <person name="Plachetzki D.C."/>
            <person name="Zhai Y."/>
            <person name="Adamski M."/>
            <person name="Calcino A."/>
            <person name="Cummins S.F."/>
            <person name="Goodstein D.M."/>
            <person name="Harris C."/>
            <person name="Jackson D.J."/>
            <person name="Leys S.P."/>
            <person name="Shu S."/>
            <person name="Woodcroft B.J."/>
            <person name="Vervoort M."/>
            <person name="Kosik K.S."/>
            <person name="Manning G."/>
            <person name="Degnan B.M."/>
            <person name="Rokhsar D.S."/>
        </authorList>
    </citation>
    <scope>NUCLEOTIDE SEQUENCE [LARGE SCALE GENOMIC DNA]</scope>
</reference>
<sequence>MQSGQINNTYTGLLFKGNPSAKAWDQISAQPVDLTIEPNTGSWTLAIYRDTEKVLEEPINDKMKIKIRDNFVNWTVLRDGTTKVMYGVRMKELAQAVKLNEELNRAAASKTVGSVNERALRIKMSDEEYVSINCKMDLSMLQVVKQLATVKQFDSSMYALSLAMSSDGSSQSLKPSSLVKDLEPSSVLVLRRRKKTEPAKPTIEKPKTAAATETPGATVKVTFPSSAVKSFTVPPSILIPDLLLLACTDQGLSPDVHEFDLPIQNISKIKLQQLRLSQLTIIKKDVPEVTMTTESTDGGGHQKYSNIKRPPPPPSPSARRATVATPPTKARSPVIQAHLRHRSSTGSSPSSKEINDAISTMLTQQAVGKATPTNMSLSPLAIKRSATYDTKKRVAPPPPPPGKETTPTIQTSPVLIHNKATPPLGREEVDGVIKTGYKHHGIPLPSMVKKNGNGGKGISISPSVGRRQSKEKRPSPPLSSLPPSTVPVTGSSPTVSRKPIRKAPAKPPEGTSLKPAPEPVPNKPAPDPPTQVRPAPINNAPVIFKIPPPPPRKKPSETTEVAKPMMEDKGKDERRSIEDMKREREESESDEDSSDESDDSSVAMGYDVQEKDEQTSSSSSDSDSENETKEPLNWQQYQQEKEEEEEEEEEGKEREEEGESSDSSSNDDDDDDDDEDNDGEIVLIAHKKSVIDDGPPYPPLALPAAPPSLDFSSSDPVINEAVHKLMNINEDPVPERKRVGGANSTDLKELDNMVASLRSLIADTCEISGSETEAPPTHTNEAPPTNNVAPPAPPPPPGLGVKKRPPPPIVKPKPKPKEVQTSGNGDGMDELKEKLMKRQAKIQETETMAAGESSVTTGPVTGAAAGSGPVTGAGSGPVESEENIRKISDSGQLLGGGAGGGANDMQAQLSMLQQQMLQQQMMALQSQFQQLQQQLLAGGGGGGGAQFNPLLMQSLLAGGSGQLLPATPQYPLGGYPPVPSYYAQPYTAVPPPPPPQSYAAGAPVTQPVPSVTPPINIESVAPPTIGSVAPPTIGSVAPPTGTGSEGVVQRERKVSEADRRSVALGEREGQFDNLMEQVRYTKPDEVLNKVPDDDGEVRSDTDDVTVAISKAIEGRRLHLSTSIEADNVADEDEWEENL</sequence>
<dbReference type="InParanoid" id="A0A1X7VP24"/>
<accession>A0A1X7VP24</accession>
<evidence type="ECO:0000313" key="2">
    <source>
        <dbReference type="EnsemblMetazoa" id="Aqu2.1.42131_001"/>
    </source>
</evidence>
<feature type="compositionally biased region" description="Pro residues" evidence="1">
    <location>
        <begin position="695"/>
        <end position="705"/>
    </location>
</feature>
<dbReference type="InterPro" id="IPR051412">
    <property type="entry name" value="Formin_Homology_Diaphanous_sf"/>
</dbReference>
<dbReference type="PANTHER" id="PTHR45691:SF6">
    <property type="entry name" value="PROTEIN DIAPHANOUS"/>
    <property type="match status" value="1"/>
</dbReference>
<dbReference type="GO" id="GO:0005884">
    <property type="term" value="C:actin filament"/>
    <property type="evidence" value="ECO:0007669"/>
    <property type="project" value="TreeGrafter"/>
</dbReference>
<feature type="compositionally biased region" description="Acidic residues" evidence="1">
    <location>
        <begin position="586"/>
        <end position="599"/>
    </location>
</feature>
<dbReference type="AlphaFoldDB" id="A0A1X7VP24"/>
<feature type="compositionally biased region" description="Polar residues" evidence="1">
    <location>
        <begin position="767"/>
        <end position="782"/>
    </location>
</feature>
<feature type="compositionally biased region" description="Basic and acidic residues" evidence="1">
    <location>
        <begin position="1048"/>
        <end position="1061"/>
    </location>
</feature>
<protein>
    <submittedName>
        <fullName evidence="2">Uncharacterized protein</fullName>
    </submittedName>
</protein>
<feature type="compositionally biased region" description="Basic and acidic residues" evidence="1">
    <location>
        <begin position="829"/>
        <end position="844"/>
    </location>
</feature>
<dbReference type="EnsemblMetazoa" id="XM_020001653.1">
    <property type="protein sequence ID" value="XP_019857212.1"/>
    <property type="gene ID" value="LOC109585524"/>
</dbReference>
<dbReference type="EnsemblMetazoa" id="Aqu2.1.42131_001">
    <property type="protein sequence ID" value="Aqu2.1.42131_001"/>
    <property type="gene ID" value="Aqu2.1.42131"/>
</dbReference>
<feature type="region of interest" description="Disordered" evidence="1">
    <location>
        <begin position="385"/>
        <end position="412"/>
    </location>
</feature>
<reference evidence="2" key="2">
    <citation type="submission" date="2017-05" db="UniProtKB">
        <authorList>
            <consortium name="EnsemblMetazoa"/>
        </authorList>
    </citation>
    <scope>IDENTIFICATION</scope>
</reference>
<gene>
    <name evidence="2" type="primary">109585524</name>
</gene>
<organism evidence="2">
    <name type="scientific">Amphimedon queenslandica</name>
    <name type="common">Sponge</name>
    <dbReference type="NCBI Taxonomy" id="400682"/>
    <lineage>
        <taxon>Eukaryota</taxon>
        <taxon>Metazoa</taxon>
        <taxon>Porifera</taxon>
        <taxon>Demospongiae</taxon>
        <taxon>Heteroscleromorpha</taxon>
        <taxon>Haplosclerida</taxon>
        <taxon>Niphatidae</taxon>
        <taxon>Amphimedon</taxon>
    </lineage>
</organism>
<dbReference type="PANTHER" id="PTHR45691">
    <property type="entry name" value="PROTEIN DIAPHANOUS"/>
    <property type="match status" value="1"/>
</dbReference>
<feature type="region of interest" description="Disordered" evidence="1">
    <location>
        <begin position="1028"/>
        <end position="1061"/>
    </location>
</feature>
<feature type="compositionally biased region" description="Pro residues" evidence="1">
    <location>
        <begin position="516"/>
        <end position="531"/>
    </location>
</feature>
<feature type="compositionally biased region" description="Acidic residues" evidence="1">
    <location>
        <begin position="641"/>
        <end position="679"/>
    </location>
</feature>
<proteinExistence type="predicted"/>
<feature type="region of interest" description="Disordered" evidence="1">
    <location>
        <begin position="438"/>
        <end position="705"/>
    </location>
</feature>
<feature type="compositionally biased region" description="Basic and acidic residues" evidence="1">
    <location>
        <begin position="565"/>
        <end position="585"/>
    </location>
</feature>
<evidence type="ECO:0000256" key="1">
    <source>
        <dbReference type="SAM" id="MobiDB-lite"/>
    </source>
</evidence>